<evidence type="ECO:0000313" key="3">
    <source>
        <dbReference type="Proteomes" id="UP000007015"/>
    </source>
</evidence>
<accession>A2XT30</accession>
<gene>
    <name evidence="2" type="ORF">OsI_15766</name>
</gene>
<sequence length="80" mass="9415">MASRRILCHLRVMAMTPRRTTRQRPEEQEGLQETQAPLNFLQRRPYTIRCRSGTAAKMETPRSKKQIEEWRLESSGVVDD</sequence>
<feature type="region of interest" description="Disordered" evidence="1">
    <location>
        <begin position="52"/>
        <end position="80"/>
    </location>
</feature>
<dbReference type="Proteomes" id="UP000007015">
    <property type="component" value="Chromosome 4"/>
</dbReference>
<name>A2XT30_ORYSI</name>
<proteinExistence type="predicted"/>
<keyword evidence="3" id="KW-1185">Reference proteome</keyword>
<dbReference type="AlphaFoldDB" id="A2XT30"/>
<dbReference type="HOGENOM" id="CLU_196310_0_0_1"/>
<feature type="region of interest" description="Disordered" evidence="1">
    <location>
        <begin position="15"/>
        <end position="38"/>
    </location>
</feature>
<organism evidence="2 3">
    <name type="scientific">Oryza sativa subsp. indica</name>
    <name type="common">Rice</name>
    <dbReference type="NCBI Taxonomy" id="39946"/>
    <lineage>
        <taxon>Eukaryota</taxon>
        <taxon>Viridiplantae</taxon>
        <taxon>Streptophyta</taxon>
        <taxon>Embryophyta</taxon>
        <taxon>Tracheophyta</taxon>
        <taxon>Spermatophyta</taxon>
        <taxon>Magnoliopsida</taxon>
        <taxon>Liliopsida</taxon>
        <taxon>Poales</taxon>
        <taxon>Poaceae</taxon>
        <taxon>BOP clade</taxon>
        <taxon>Oryzoideae</taxon>
        <taxon>Oryzeae</taxon>
        <taxon>Oryzinae</taxon>
        <taxon>Oryza</taxon>
        <taxon>Oryza sativa</taxon>
    </lineage>
</organism>
<dbReference type="Gramene" id="BGIOSGA016333-TA">
    <property type="protein sequence ID" value="BGIOSGA016333-PA"/>
    <property type="gene ID" value="BGIOSGA016333"/>
</dbReference>
<dbReference type="EMBL" id="CM000129">
    <property type="protein sequence ID" value="EAY93990.1"/>
    <property type="molecule type" value="Genomic_DNA"/>
</dbReference>
<feature type="compositionally biased region" description="Basic and acidic residues" evidence="1">
    <location>
        <begin position="59"/>
        <end position="72"/>
    </location>
</feature>
<dbReference type="OMA" id="SRRILCH"/>
<protein>
    <submittedName>
        <fullName evidence="2">Uncharacterized protein</fullName>
    </submittedName>
</protein>
<evidence type="ECO:0000256" key="1">
    <source>
        <dbReference type="SAM" id="MobiDB-lite"/>
    </source>
</evidence>
<evidence type="ECO:0000313" key="2">
    <source>
        <dbReference type="EMBL" id="EAY93990.1"/>
    </source>
</evidence>
<reference evidence="2 3" key="1">
    <citation type="journal article" date="2005" name="PLoS Biol.">
        <title>The genomes of Oryza sativa: a history of duplications.</title>
        <authorList>
            <person name="Yu J."/>
            <person name="Wang J."/>
            <person name="Lin W."/>
            <person name="Li S."/>
            <person name="Li H."/>
            <person name="Zhou J."/>
            <person name="Ni P."/>
            <person name="Dong W."/>
            <person name="Hu S."/>
            <person name="Zeng C."/>
            <person name="Zhang J."/>
            <person name="Zhang Y."/>
            <person name="Li R."/>
            <person name="Xu Z."/>
            <person name="Li S."/>
            <person name="Li X."/>
            <person name="Zheng H."/>
            <person name="Cong L."/>
            <person name="Lin L."/>
            <person name="Yin J."/>
            <person name="Geng J."/>
            <person name="Li G."/>
            <person name="Shi J."/>
            <person name="Liu J."/>
            <person name="Lv H."/>
            <person name="Li J."/>
            <person name="Wang J."/>
            <person name="Deng Y."/>
            <person name="Ran L."/>
            <person name="Shi X."/>
            <person name="Wang X."/>
            <person name="Wu Q."/>
            <person name="Li C."/>
            <person name="Ren X."/>
            <person name="Wang J."/>
            <person name="Wang X."/>
            <person name="Li D."/>
            <person name="Liu D."/>
            <person name="Zhang X."/>
            <person name="Ji Z."/>
            <person name="Zhao W."/>
            <person name="Sun Y."/>
            <person name="Zhang Z."/>
            <person name="Bao J."/>
            <person name="Han Y."/>
            <person name="Dong L."/>
            <person name="Ji J."/>
            <person name="Chen P."/>
            <person name="Wu S."/>
            <person name="Liu J."/>
            <person name="Xiao Y."/>
            <person name="Bu D."/>
            <person name="Tan J."/>
            <person name="Yang L."/>
            <person name="Ye C."/>
            <person name="Zhang J."/>
            <person name="Xu J."/>
            <person name="Zhou Y."/>
            <person name="Yu Y."/>
            <person name="Zhang B."/>
            <person name="Zhuang S."/>
            <person name="Wei H."/>
            <person name="Liu B."/>
            <person name="Lei M."/>
            <person name="Yu H."/>
            <person name="Li Y."/>
            <person name="Xu H."/>
            <person name="Wei S."/>
            <person name="He X."/>
            <person name="Fang L."/>
            <person name="Zhang Z."/>
            <person name="Zhang Y."/>
            <person name="Huang X."/>
            <person name="Su Z."/>
            <person name="Tong W."/>
            <person name="Li J."/>
            <person name="Tong Z."/>
            <person name="Li S."/>
            <person name="Ye J."/>
            <person name="Wang L."/>
            <person name="Fang L."/>
            <person name="Lei T."/>
            <person name="Chen C."/>
            <person name="Chen H."/>
            <person name="Xu Z."/>
            <person name="Li H."/>
            <person name="Huang H."/>
            <person name="Zhang F."/>
            <person name="Xu H."/>
            <person name="Li N."/>
            <person name="Zhao C."/>
            <person name="Li S."/>
            <person name="Dong L."/>
            <person name="Huang Y."/>
            <person name="Li L."/>
            <person name="Xi Y."/>
            <person name="Qi Q."/>
            <person name="Li W."/>
            <person name="Zhang B."/>
            <person name="Hu W."/>
            <person name="Zhang Y."/>
            <person name="Tian X."/>
            <person name="Jiao Y."/>
            <person name="Liang X."/>
            <person name="Jin J."/>
            <person name="Gao L."/>
            <person name="Zheng W."/>
            <person name="Hao B."/>
            <person name="Liu S."/>
            <person name="Wang W."/>
            <person name="Yuan L."/>
            <person name="Cao M."/>
            <person name="McDermott J."/>
            <person name="Samudrala R."/>
            <person name="Wang J."/>
            <person name="Wong G.K."/>
            <person name="Yang H."/>
        </authorList>
    </citation>
    <scope>NUCLEOTIDE SEQUENCE [LARGE SCALE GENOMIC DNA]</scope>
    <source>
        <strain evidence="3">cv. 93-11</strain>
    </source>
</reference>